<organism evidence="8 9">
    <name type="scientific">Metabacillus sediminis</name>
    <dbReference type="NCBI Taxonomy" id="3117746"/>
    <lineage>
        <taxon>Bacteria</taxon>
        <taxon>Bacillati</taxon>
        <taxon>Bacillota</taxon>
        <taxon>Bacilli</taxon>
        <taxon>Bacillales</taxon>
        <taxon>Bacillaceae</taxon>
        <taxon>Metabacillus</taxon>
    </lineage>
</organism>
<evidence type="ECO:0000256" key="3">
    <source>
        <dbReference type="ARBA" id="ARBA00022692"/>
    </source>
</evidence>
<sequence>MNVLEQLWTYYSQNGAYVLHEFYRHFLMSAYGVFFAAIVGIPTGIFIARYRKLSKWIFSITNVIQTIPALAMLAVLMLVMGLGVNTVILSLFFYSLLPIIRNTYTGIVSIENAYLESGKAMGMTKLQILTMVELPLSLSVIMAGLRTALVIAIGITAIGTFVGAGGLGDIIVRGTNATNGTAIILAGAIPTALMAVLADLLLGWLEKVLSPAKKKKIWSSGSENTAPSEVRTS</sequence>
<gene>
    <name evidence="8" type="ORF">WCV65_07235</name>
</gene>
<keyword evidence="4 6" id="KW-1133">Transmembrane helix</keyword>
<keyword evidence="2 6" id="KW-0813">Transport</keyword>
<comment type="similarity">
    <text evidence="6">Belongs to the binding-protein-dependent transport system permease family.</text>
</comment>
<evidence type="ECO:0000313" key="8">
    <source>
        <dbReference type="EMBL" id="WXB98262.1"/>
    </source>
</evidence>
<keyword evidence="3 6" id="KW-0812">Transmembrane</keyword>
<evidence type="ECO:0000256" key="2">
    <source>
        <dbReference type="ARBA" id="ARBA00022448"/>
    </source>
</evidence>
<dbReference type="PANTHER" id="PTHR30177">
    <property type="entry name" value="GLYCINE BETAINE/L-PROLINE TRANSPORT SYSTEM PERMEASE PROTEIN PROW"/>
    <property type="match status" value="1"/>
</dbReference>
<dbReference type="Pfam" id="PF00528">
    <property type="entry name" value="BPD_transp_1"/>
    <property type="match status" value="1"/>
</dbReference>
<dbReference type="CDD" id="cd06261">
    <property type="entry name" value="TM_PBP2"/>
    <property type="match status" value="1"/>
</dbReference>
<dbReference type="Proteomes" id="UP001377337">
    <property type="component" value="Chromosome"/>
</dbReference>
<dbReference type="EMBL" id="CP147407">
    <property type="protein sequence ID" value="WXB98262.1"/>
    <property type="molecule type" value="Genomic_DNA"/>
</dbReference>
<evidence type="ECO:0000256" key="5">
    <source>
        <dbReference type="ARBA" id="ARBA00023136"/>
    </source>
</evidence>
<evidence type="ECO:0000256" key="4">
    <source>
        <dbReference type="ARBA" id="ARBA00022989"/>
    </source>
</evidence>
<dbReference type="SUPFAM" id="SSF161098">
    <property type="entry name" value="MetI-like"/>
    <property type="match status" value="1"/>
</dbReference>
<feature type="transmembrane region" description="Helical" evidence="6">
    <location>
        <begin position="182"/>
        <end position="205"/>
    </location>
</feature>
<feature type="transmembrane region" description="Helical" evidence="6">
    <location>
        <begin position="69"/>
        <end position="93"/>
    </location>
</feature>
<keyword evidence="5 6" id="KW-0472">Membrane</keyword>
<accession>A0ABZ2NKA5</accession>
<proteinExistence type="inferred from homology"/>
<evidence type="ECO:0000256" key="1">
    <source>
        <dbReference type="ARBA" id="ARBA00004141"/>
    </source>
</evidence>
<name>A0ABZ2NKA5_9BACI</name>
<keyword evidence="9" id="KW-1185">Reference proteome</keyword>
<evidence type="ECO:0000256" key="6">
    <source>
        <dbReference type="RuleBase" id="RU363032"/>
    </source>
</evidence>
<protein>
    <submittedName>
        <fullName evidence="8">ABC transporter permease</fullName>
    </submittedName>
</protein>
<dbReference type="InterPro" id="IPR051204">
    <property type="entry name" value="ABC_transp_perm/SBD"/>
</dbReference>
<dbReference type="RefSeq" id="WP_338781212.1">
    <property type="nucleotide sequence ID" value="NZ_CP147407.1"/>
</dbReference>
<evidence type="ECO:0000259" key="7">
    <source>
        <dbReference type="PROSITE" id="PS50928"/>
    </source>
</evidence>
<reference evidence="8 9" key="1">
    <citation type="submission" date="2024-02" db="EMBL/GenBank/DDBJ databases">
        <title>Seven novel Bacillus-like species.</title>
        <authorList>
            <person name="Liu G."/>
        </authorList>
    </citation>
    <scope>NUCLEOTIDE SEQUENCE [LARGE SCALE GENOMIC DNA]</scope>
    <source>
        <strain evidence="8 9">FJAT-52054</strain>
    </source>
</reference>
<dbReference type="PROSITE" id="PS50928">
    <property type="entry name" value="ABC_TM1"/>
    <property type="match status" value="1"/>
</dbReference>
<dbReference type="InterPro" id="IPR000515">
    <property type="entry name" value="MetI-like"/>
</dbReference>
<dbReference type="PANTHER" id="PTHR30177:SF4">
    <property type="entry name" value="OSMOPROTECTANT IMPORT PERMEASE PROTEIN OSMW"/>
    <property type="match status" value="1"/>
</dbReference>
<comment type="subcellular location">
    <subcellularLocation>
        <location evidence="6">Cell membrane</location>
        <topology evidence="6">Multi-pass membrane protein</topology>
    </subcellularLocation>
    <subcellularLocation>
        <location evidence="1">Membrane</location>
        <topology evidence="1">Multi-pass membrane protein</topology>
    </subcellularLocation>
</comment>
<feature type="domain" description="ABC transmembrane type-1" evidence="7">
    <location>
        <begin position="22"/>
        <end position="202"/>
    </location>
</feature>
<dbReference type="Gene3D" id="1.10.3720.10">
    <property type="entry name" value="MetI-like"/>
    <property type="match status" value="1"/>
</dbReference>
<feature type="transmembrane region" description="Helical" evidence="6">
    <location>
        <begin position="136"/>
        <end position="162"/>
    </location>
</feature>
<evidence type="ECO:0000313" key="9">
    <source>
        <dbReference type="Proteomes" id="UP001377337"/>
    </source>
</evidence>
<feature type="transmembrane region" description="Helical" evidence="6">
    <location>
        <begin position="26"/>
        <end position="48"/>
    </location>
</feature>
<dbReference type="InterPro" id="IPR035906">
    <property type="entry name" value="MetI-like_sf"/>
</dbReference>